<evidence type="ECO:0000313" key="1">
    <source>
        <dbReference type="EMBL" id="KIK60315.1"/>
    </source>
</evidence>
<organism evidence="1 2">
    <name type="scientific">Collybiopsis luxurians FD-317 M1</name>
    <dbReference type="NCBI Taxonomy" id="944289"/>
    <lineage>
        <taxon>Eukaryota</taxon>
        <taxon>Fungi</taxon>
        <taxon>Dikarya</taxon>
        <taxon>Basidiomycota</taxon>
        <taxon>Agaricomycotina</taxon>
        <taxon>Agaricomycetes</taxon>
        <taxon>Agaricomycetidae</taxon>
        <taxon>Agaricales</taxon>
        <taxon>Marasmiineae</taxon>
        <taxon>Omphalotaceae</taxon>
        <taxon>Collybiopsis</taxon>
        <taxon>Collybiopsis luxurians</taxon>
    </lineage>
</organism>
<keyword evidence="2" id="KW-1185">Reference proteome</keyword>
<name>A0A0D0B9I4_9AGAR</name>
<evidence type="ECO:0000313" key="2">
    <source>
        <dbReference type="Proteomes" id="UP000053593"/>
    </source>
</evidence>
<reference evidence="1 2" key="1">
    <citation type="submission" date="2014-04" db="EMBL/GenBank/DDBJ databases">
        <title>Evolutionary Origins and Diversification of the Mycorrhizal Mutualists.</title>
        <authorList>
            <consortium name="DOE Joint Genome Institute"/>
            <consortium name="Mycorrhizal Genomics Consortium"/>
            <person name="Kohler A."/>
            <person name="Kuo A."/>
            <person name="Nagy L.G."/>
            <person name="Floudas D."/>
            <person name="Copeland A."/>
            <person name="Barry K.W."/>
            <person name="Cichocki N."/>
            <person name="Veneault-Fourrey C."/>
            <person name="LaButti K."/>
            <person name="Lindquist E.A."/>
            <person name="Lipzen A."/>
            <person name="Lundell T."/>
            <person name="Morin E."/>
            <person name="Murat C."/>
            <person name="Riley R."/>
            <person name="Ohm R."/>
            <person name="Sun H."/>
            <person name="Tunlid A."/>
            <person name="Henrissat B."/>
            <person name="Grigoriev I.V."/>
            <person name="Hibbett D.S."/>
            <person name="Martin F."/>
        </authorList>
    </citation>
    <scope>NUCLEOTIDE SEQUENCE [LARGE SCALE GENOMIC DNA]</scope>
    <source>
        <strain evidence="1 2">FD-317 M1</strain>
    </source>
</reference>
<protein>
    <submittedName>
        <fullName evidence="1">Uncharacterized protein</fullName>
    </submittedName>
</protein>
<proteinExistence type="predicted"/>
<dbReference type="HOGENOM" id="CLU_1586666_0_0_1"/>
<dbReference type="Proteomes" id="UP000053593">
    <property type="component" value="Unassembled WGS sequence"/>
</dbReference>
<accession>A0A0D0B9I4</accession>
<gene>
    <name evidence="1" type="ORF">GYMLUDRAFT_602613</name>
</gene>
<dbReference type="AlphaFoldDB" id="A0A0D0B9I4"/>
<dbReference type="EMBL" id="KN834775">
    <property type="protein sequence ID" value="KIK60315.1"/>
    <property type="molecule type" value="Genomic_DNA"/>
</dbReference>
<sequence>MRNEDYLLSSLWTSRHRRTQENLSPQSVSQEVLEVSAESQFTVVWRFHLLVEYIKKEICEVGSGAVPSKPILHICVLRYNDWHLPLVHLQQDMNTSHKRLISRNQISRSSTFPFFPVSNFMIISQIIVCYDTTIQLKSWDNATGNVVSYLIWVSCSSWLQPLAGLGRR</sequence>